<organism evidence="2 3">
    <name type="scientific">Tengunoibacter tsumagoiensis</name>
    <dbReference type="NCBI Taxonomy" id="2014871"/>
    <lineage>
        <taxon>Bacteria</taxon>
        <taxon>Bacillati</taxon>
        <taxon>Chloroflexota</taxon>
        <taxon>Ktedonobacteria</taxon>
        <taxon>Ktedonobacterales</taxon>
        <taxon>Dictyobacteraceae</taxon>
        <taxon>Tengunoibacter</taxon>
    </lineage>
</organism>
<comment type="caution">
    <text evidence="2">The sequence shown here is derived from an EMBL/GenBank/DDBJ whole genome shotgun (WGS) entry which is preliminary data.</text>
</comment>
<evidence type="ECO:0000256" key="1">
    <source>
        <dbReference type="SAM" id="Phobius"/>
    </source>
</evidence>
<name>A0A402A0R7_9CHLR</name>
<evidence type="ECO:0000313" key="3">
    <source>
        <dbReference type="Proteomes" id="UP000287352"/>
    </source>
</evidence>
<proteinExistence type="predicted"/>
<accession>A0A402A0R7</accession>
<dbReference type="SUPFAM" id="SSF82171">
    <property type="entry name" value="DPP6 N-terminal domain-like"/>
    <property type="match status" value="1"/>
</dbReference>
<sequence>MNNIPPELPAMQSFCPWTAQCVQMIDVLDGEEIDSLSLEGLSRADQRQQKRLVRHMKGCAICTVAVHEASQMRQRQQRILLSRWMDDGASIVPSTTNQILAALREETRSTPLPETYQKQASFIENTPVAPASHLKRPDRRWQFSFLVAAILILTTIGIFTRQLAFLHNTNTAASTATHSGLHGVGGATPTTETLTRTSTWSSVIMQHYDNQSKGIQIESYDVASKKQTSLFSTCCVLQTAVDGIAHTGQDIVTQHFDGTQTEYRLLSGKTYRINGQGSNAVWATNDQMLFVDTAQGLIEYQLATNEKKIFVYSLKADKLSFYRNGFLYFTRPNDDAFYRVEIASGEEKKVVARAASRTFWLNPAGDTLYYQVTENGFWDIYQTASDGSTIENPQFFFPDGFPIGYASDYALMVVRQGHDNSFHLFKVSSPSQSSEVVTLSTLLPGIRTLCDLSTGAAGHAICDSSIALAPGGESLVIEAGYADGSHTVWFIDLATRQVQALFHPASQTNLQLVGWAKLGLSGA</sequence>
<dbReference type="RefSeq" id="WP_126580251.1">
    <property type="nucleotide sequence ID" value="NZ_BIFR01000001.1"/>
</dbReference>
<gene>
    <name evidence="2" type="ORF">KTT_25110</name>
</gene>
<dbReference type="AlphaFoldDB" id="A0A402A0R7"/>
<dbReference type="EMBL" id="BIFR01000001">
    <property type="protein sequence ID" value="GCE12652.1"/>
    <property type="molecule type" value="Genomic_DNA"/>
</dbReference>
<keyword evidence="1" id="KW-0472">Membrane</keyword>
<feature type="transmembrane region" description="Helical" evidence="1">
    <location>
        <begin position="143"/>
        <end position="160"/>
    </location>
</feature>
<dbReference type="Proteomes" id="UP000287352">
    <property type="component" value="Unassembled WGS sequence"/>
</dbReference>
<evidence type="ECO:0000313" key="2">
    <source>
        <dbReference type="EMBL" id="GCE12652.1"/>
    </source>
</evidence>
<keyword evidence="1" id="KW-1133">Transmembrane helix</keyword>
<keyword evidence="1" id="KW-0812">Transmembrane</keyword>
<reference evidence="3" key="1">
    <citation type="submission" date="2018-12" db="EMBL/GenBank/DDBJ databases">
        <title>Tengunoibacter tsumagoiensis gen. nov., sp. nov., Dictyobacter kobayashii sp. nov., D. alpinus sp. nov., and D. joshuensis sp. nov. and description of Dictyobacteraceae fam. nov. within the order Ktedonobacterales isolated from Tengu-no-mugimeshi.</title>
        <authorList>
            <person name="Wang C.M."/>
            <person name="Zheng Y."/>
            <person name="Sakai Y."/>
            <person name="Toyoda A."/>
            <person name="Minakuchi Y."/>
            <person name="Abe K."/>
            <person name="Yokota A."/>
            <person name="Yabe S."/>
        </authorList>
    </citation>
    <scope>NUCLEOTIDE SEQUENCE [LARGE SCALE GENOMIC DNA]</scope>
    <source>
        <strain evidence="3">Uno3</strain>
    </source>
</reference>
<dbReference type="OrthoDB" id="153731at2"/>
<protein>
    <submittedName>
        <fullName evidence="2">Uncharacterized protein</fullName>
    </submittedName>
</protein>
<keyword evidence="3" id="KW-1185">Reference proteome</keyword>